<sequence length="153" mass="16765">MPDYKENIETLANTFNIAKDDLDYLLAHEGSPGTTEMLGAPATFDYFGSLAEHECHLARLANVTDADSFTDACMCLRECGYDDPSVVEKVKDAARVVGDRNLLDAIESIEGQEELLDTILHGYGLGDLFRMVWLMDGSAMTRIPQRALSSVAA</sequence>
<dbReference type="AlphaFoldDB" id="A0A411Z3I0"/>
<evidence type="ECO:0000313" key="2">
    <source>
        <dbReference type="Proteomes" id="UP000284547"/>
    </source>
</evidence>
<comment type="caution">
    <text evidence="1">The sequence shown here is derived from an EMBL/GenBank/DDBJ whole genome shotgun (WGS) entry which is preliminary data.</text>
</comment>
<dbReference type="OrthoDB" id="7854818at2"/>
<reference evidence="1 2" key="1">
    <citation type="submission" date="2018-08" db="EMBL/GenBank/DDBJ databases">
        <title>Flavobacterium tibetense sp. nov., isolated from a wetland YonghuCo on Tibetan Plateau.</title>
        <authorList>
            <person name="Phurbu D."/>
            <person name="Lu H."/>
            <person name="Xing P."/>
        </authorList>
    </citation>
    <scope>NUCLEOTIDE SEQUENCE [LARGE SCALE GENOMIC DNA]</scope>
    <source>
        <strain evidence="1 2">DJC</strain>
    </source>
</reference>
<name>A0A411Z3I0_9RHOB</name>
<protein>
    <submittedName>
        <fullName evidence="1">Uncharacterized protein</fullName>
    </submittedName>
</protein>
<dbReference type="EMBL" id="QWEY01000004">
    <property type="protein sequence ID" value="RGP37582.1"/>
    <property type="molecule type" value="Genomic_DNA"/>
</dbReference>
<keyword evidence="2" id="KW-1185">Reference proteome</keyword>
<proteinExistence type="predicted"/>
<organism evidence="1 2">
    <name type="scientific">Pseudotabrizicola alkalilacus</name>
    <dbReference type="NCBI Taxonomy" id="2305252"/>
    <lineage>
        <taxon>Bacteria</taxon>
        <taxon>Pseudomonadati</taxon>
        <taxon>Pseudomonadota</taxon>
        <taxon>Alphaproteobacteria</taxon>
        <taxon>Rhodobacterales</taxon>
        <taxon>Paracoccaceae</taxon>
        <taxon>Pseudotabrizicola</taxon>
    </lineage>
</organism>
<evidence type="ECO:0000313" key="1">
    <source>
        <dbReference type="EMBL" id="RGP37582.1"/>
    </source>
</evidence>
<gene>
    <name evidence="1" type="ORF">D1012_10315</name>
</gene>
<dbReference type="Proteomes" id="UP000284547">
    <property type="component" value="Unassembled WGS sequence"/>
</dbReference>
<dbReference type="RefSeq" id="WP_118151773.1">
    <property type="nucleotide sequence ID" value="NZ_QWEY01000004.1"/>
</dbReference>
<accession>A0A411Z3I0</accession>